<dbReference type="RefSeq" id="WP_179489560.1">
    <property type="nucleotide sequence ID" value="NZ_JACCCW010000001.1"/>
</dbReference>
<feature type="transmembrane region" description="Helical" evidence="10">
    <location>
        <begin position="114"/>
        <end position="134"/>
    </location>
</feature>
<evidence type="ECO:0000256" key="7">
    <source>
        <dbReference type="ARBA" id="ARBA00023010"/>
    </source>
</evidence>
<dbReference type="Proteomes" id="UP000589520">
    <property type="component" value="Unassembled WGS sequence"/>
</dbReference>
<evidence type="ECO:0000256" key="3">
    <source>
        <dbReference type="ARBA" id="ARBA00022448"/>
    </source>
</evidence>
<feature type="transmembrane region" description="Helical" evidence="10">
    <location>
        <begin position="275"/>
        <end position="296"/>
    </location>
</feature>
<comment type="caution">
    <text evidence="14">The sequence shown here is derived from an EMBL/GenBank/DDBJ whole genome shotgun (WGS) entry which is preliminary data.</text>
</comment>
<dbReference type="PROSITE" id="PS00756">
    <property type="entry name" value="SECY_2"/>
    <property type="match status" value="1"/>
</dbReference>
<proteinExistence type="inferred from homology"/>
<dbReference type="EMBL" id="JACCCW010000001">
    <property type="protein sequence ID" value="NYF79353.1"/>
    <property type="molecule type" value="Genomic_DNA"/>
</dbReference>
<organism evidence="14 15">
    <name type="scientific">Granulicella arctica</name>
    <dbReference type="NCBI Taxonomy" id="940613"/>
    <lineage>
        <taxon>Bacteria</taxon>
        <taxon>Pseudomonadati</taxon>
        <taxon>Acidobacteriota</taxon>
        <taxon>Terriglobia</taxon>
        <taxon>Terriglobales</taxon>
        <taxon>Acidobacteriaceae</taxon>
        <taxon>Granulicella</taxon>
    </lineage>
</organism>
<gene>
    <name evidence="10" type="primary">secY</name>
    <name evidence="14" type="ORF">HDF17_001640</name>
</gene>
<dbReference type="InterPro" id="IPR002208">
    <property type="entry name" value="SecY/SEC61-alpha"/>
</dbReference>
<dbReference type="InterPro" id="IPR026593">
    <property type="entry name" value="SecY"/>
</dbReference>
<dbReference type="FunFam" id="1.10.3370.10:FF:000001">
    <property type="entry name" value="Preprotein translocase subunit SecY"/>
    <property type="match status" value="1"/>
</dbReference>
<dbReference type="PROSITE" id="PS00755">
    <property type="entry name" value="SECY_1"/>
    <property type="match status" value="1"/>
</dbReference>
<dbReference type="GO" id="GO:0043952">
    <property type="term" value="P:protein transport by the Sec complex"/>
    <property type="evidence" value="ECO:0007669"/>
    <property type="project" value="UniProtKB-UniRule"/>
</dbReference>
<evidence type="ECO:0000313" key="15">
    <source>
        <dbReference type="Proteomes" id="UP000589520"/>
    </source>
</evidence>
<protein>
    <recommendedName>
        <fullName evidence="9 10">Protein translocase subunit SecY</fullName>
    </recommendedName>
</protein>
<feature type="transmembrane region" description="Helical" evidence="10">
    <location>
        <begin position="70"/>
        <end position="94"/>
    </location>
</feature>
<dbReference type="SUPFAM" id="SSF103491">
    <property type="entry name" value="Preprotein translocase SecY subunit"/>
    <property type="match status" value="1"/>
</dbReference>
<evidence type="ECO:0000256" key="11">
    <source>
        <dbReference type="RuleBase" id="RU000537"/>
    </source>
</evidence>
<dbReference type="PRINTS" id="PR00303">
    <property type="entry name" value="SECYTRNLCASE"/>
</dbReference>
<name>A0A7Y9PHR1_9BACT</name>
<dbReference type="InterPro" id="IPR023201">
    <property type="entry name" value="SecY_dom_sf"/>
</dbReference>
<dbReference type="GO" id="GO:0065002">
    <property type="term" value="P:intracellular protein transmembrane transport"/>
    <property type="evidence" value="ECO:0007669"/>
    <property type="project" value="UniProtKB-UniRule"/>
</dbReference>
<sequence length="469" mass="51623">MFENIANIFRIPDLRKRVLFTLGLLAVYRLGAHIPTPGINADLLAQFFNQNSGSAMGLVDLFSGGNLRKLTVFALGIMPYITASIIFQLLTVIYEPLAKLQKEGELGRRKITQWTRYVTVLLGIVQSTAIALSLTNTSTGASMVTISHVLFVPLCVLTLTAGTAFIMWLGEQITERGIGNGMSLLIFVGIVTGLPRGINELYIKARDGAWGPFTPIAILILIGGMIAVVAFIVYVERSERRIPVQYAKRIVGRKMMGGQSTHLPLKVNSGGVMPVIFASSILSAPLLLANVPFFGTPLRDTKFFGPILQGIAPGEPWYVLLYVAAIVFFAYFYISIVFRPDDIADNMRKYGGFIPGIRPGRRTSDFINDVLTRITLVGAVYLVIISLVPMFLMSGIHFNHLPLIGQVFDHLPTWMTSGLGVNFYFGGTSLLIVVGVAMDTVQQIESQLIMRHYDGFSPKSGRIRGRRSW</sequence>
<evidence type="ECO:0000256" key="9">
    <source>
        <dbReference type="ARBA" id="ARBA00039733"/>
    </source>
</evidence>
<dbReference type="PANTHER" id="PTHR10906">
    <property type="entry name" value="SECY/SEC61-ALPHA FAMILY MEMBER"/>
    <property type="match status" value="1"/>
</dbReference>
<keyword evidence="5 10" id="KW-0653">Protein transport</keyword>
<keyword evidence="6 10" id="KW-1133">Transmembrane helix</keyword>
<keyword evidence="15" id="KW-1185">Reference proteome</keyword>
<dbReference type="Pfam" id="PF00344">
    <property type="entry name" value="SecY"/>
    <property type="match status" value="1"/>
</dbReference>
<comment type="subcellular location">
    <subcellularLocation>
        <location evidence="10">Cell membrane</location>
        <topology evidence="10">Multi-pass membrane protein</topology>
    </subcellularLocation>
    <subcellularLocation>
        <location evidence="1 12">Membrane</location>
        <topology evidence="1 12">Multi-pass membrane protein</topology>
    </subcellularLocation>
</comment>
<dbReference type="NCBIfam" id="TIGR00967">
    <property type="entry name" value="3a0501s007"/>
    <property type="match status" value="1"/>
</dbReference>
<keyword evidence="7 10" id="KW-0811">Translocation</keyword>
<evidence type="ECO:0000256" key="2">
    <source>
        <dbReference type="ARBA" id="ARBA00005751"/>
    </source>
</evidence>
<keyword evidence="8 10" id="KW-0472">Membrane</keyword>
<dbReference type="HAMAP" id="MF_01465">
    <property type="entry name" value="SecY"/>
    <property type="match status" value="1"/>
</dbReference>
<evidence type="ECO:0000256" key="8">
    <source>
        <dbReference type="ARBA" id="ARBA00023136"/>
    </source>
</evidence>
<feature type="transmembrane region" description="Helical" evidence="10">
    <location>
        <begin position="181"/>
        <end position="198"/>
    </location>
</feature>
<dbReference type="PIRSF" id="PIRSF004557">
    <property type="entry name" value="SecY"/>
    <property type="match status" value="1"/>
</dbReference>
<dbReference type="GO" id="GO:0005886">
    <property type="term" value="C:plasma membrane"/>
    <property type="evidence" value="ECO:0007669"/>
    <property type="project" value="UniProtKB-SubCell"/>
</dbReference>
<keyword evidence="3 10" id="KW-0813">Transport</keyword>
<comment type="subunit">
    <text evidence="10">Component of the Sec protein translocase complex. Heterotrimer consisting of SecY, SecE and SecG subunits. The heterotrimers can form oligomers, although 1 heterotrimer is thought to be able to translocate proteins. Interacts with the ribosome. Interacts with SecDF, and other proteins may be involved. Interacts with SecA.</text>
</comment>
<feature type="transmembrane region" description="Helical" evidence="10">
    <location>
        <begin position="210"/>
        <end position="235"/>
    </location>
</feature>
<evidence type="ECO:0000256" key="6">
    <source>
        <dbReference type="ARBA" id="ARBA00022989"/>
    </source>
</evidence>
<accession>A0A7Y9PHR1</accession>
<evidence type="ECO:0000256" key="4">
    <source>
        <dbReference type="ARBA" id="ARBA00022692"/>
    </source>
</evidence>
<evidence type="ECO:0000256" key="5">
    <source>
        <dbReference type="ARBA" id="ARBA00022927"/>
    </source>
</evidence>
<feature type="transmembrane region" description="Helical" evidence="10">
    <location>
        <begin position="370"/>
        <end position="392"/>
    </location>
</feature>
<dbReference type="AlphaFoldDB" id="A0A7Y9PHR1"/>
<evidence type="ECO:0000256" key="12">
    <source>
        <dbReference type="RuleBase" id="RU003484"/>
    </source>
</evidence>
<feature type="transmembrane region" description="Helical" evidence="10">
    <location>
        <begin position="421"/>
        <end position="441"/>
    </location>
</feature>
<keyword evidence="10" id="KW-1003">Cell membrane</keyword>
<keyword evidence="4 10" id="KW-0812">Transmembrane</keyword>
<comment type="similarity">
    <text evidence="2 10 13">Belongs to the SecY/SEC61-alpha family.</text>
</comment>
<evidence type="ECO:0000256" key="1">
    <source>
        <dbReference type="ARBA" id="ARBA00004141"/>
    </source>
</evidence>
<feature type="transmembrane region" description="Helical" evidence="10">
    <location>
        <begin position="146"/>
        <end position="169"/>
    </location>
</feature>
<dbReference type="GO" id="GO:0006605">
    <property type="term" value="P:protein targeting"/>
    <property type="evidence" value="ECO:0007669"/>
    <property type="project" value="UniProtKB-UniRule"/>
</dbReference>
<evidence type="ECO:0000256" key="10">
    <source>
        <dbReference type="HAMAP-Rule" id="MF_01465"/>
    </source>
</evidence>
<reference evidence="14 15" key="1">
    <citation type="submission" date="2020-07" db="EMBL/GenBank/DDBJ databases">
        <title>Genomic Encyclopedia of Type Strains, Phase IV (KMG-V): Genome sequencing to study the core and pangenomes of soil and plant-associated prokaryotes.</title>
        <authorList>
            <person name="Whitman W."/>
        </authorList>
    </citation>
    <scope>NUCLEOTIDE SEQUENCE [LARGE SCALE GENOMIC DNA]</scope>
    <source>
        <strain evidence="14 15">X4EP2</strain>
    </source>
</reference>
<evidence type="ECO:0000256" key="13">
    <source>
        <dbReference type="RuleBase" id="RU004349"/>
    </source>
</evidence>
<dbReference type="InterPro" id="IPR030659">
    <property type="entry name" value="SecY_CS"/>
</dbReference>
<feature type="transmembrane region" description="Helical" evidence="10">
    <location>
        <begin position="316"/>
        <end position="338"/>
    </location>
</feature>
<evidence type="ECO:0000313" key="14">
    <source>
        <dbReference type="EMBL" id="NYF79353.1"/>
    </source>
</evidence>
<comment type="caution">
    <text evidence="10">Lacks conserved residue(s) required for the propagation of feature annotation.</text>
</comment>
<comment type="function">
    <text evidence="10 11">The central subunit of the protein translocation channel SecYEG. Consists of two halves formed by TMs 1-5 and 6-10. These two domains form a lateral gate at the front which open onto the bilayer between TMs 2 and 7, and are clamped together by SecE at the back. The channel is closed by both a pore ring composed of hydrophobic SecY resides and a short helix (helix 2A) on the extracellular side of the membrane which forms a plug. The plug probably moves laterally to allow the channel to open. The ring and the pore may move independently.</text>
</comment>
<dbReference type="Gene3D" id="1.10.3370.10">
    <property type="entry name" value="SecY subunit domain"/>
    <property type="match status" value="1"/>
</dbReference>